<dbReference type="KEGG" id="buu:WS70_10760"/>
<accession>A0A1B4FEX1</accession>
<sequence>MNTQQLKLLAGLVRGLLQPTHPSLGHGQALDLIAALPGLRNWPEVMAFPERVAAAELDTTSTGRLAFRLKKRYAVDMSPQELLVALSPPGAVVARRVPQIWPAGPVPGVYIATAQKAIDALLEVYEDATDGALLYAERAGNGCPSAIDLGEYGLWSSGLDRVPSGTLLVVGPLELDQQSWDETASRLETACRYALDSGHRVAVLLDSPTPEMLHEDVRLMVTCRDGHVDEETALIGVVTDEGELQARVPFSGAWPTIEPVTPAGTADALPTPLMGPLRDVLAERTNGLLLFGSAVIAEHSAMDLVAASLALTEHAGPAARIMARHRSTPSKDWDVPEAIQQLPFLPSIESAYAQGYRRLIYHPSYTEPELLLKYSEDALLICGTYGADVMNVFMSTMRAGGGRDMEADLLARIIAIAATTPLPSHDGNKVVADLYVATGSPTDNVVTFEQVEQFLNDNLLTRWKDGLASLLDAGIVAPAEAKKAFPRSEGIKAFVDEYVKKRKARATA</sequence>
<name>A0A1B4FEX1_9BURK</name>
<keyword evidence="2" id="KW-1185">Reference proteome</keyword>
<organism evidence="1 2">
    <name type="scientific">Burkholderia mayonis</name>
    <dbReference type="NCBI Taxonomy" id="1385591"/>
    <lineage>
        <taxon>Bacteria</taxon>
        <taxon>Pseudomonadati</taxon>
        <taxon>Pseudomonadota</taxon>
        <taxon>Betaproteobacteria</taxon>
        <taxon>Burkholderiales</taxon>
        <taxon>Burkholderiaceae</taxon>
        <taxon>Burkholderia</taxon>
        <taxon>pseudomallei group</taxon>
    </lineage>
</organism>
<evidence type="ECO:0000313" key="2">
    <source>
        <dbReference type="Proteomes" id="UP000062519"/>
    </source>
</evidence>
<proteinExistence type="predicted"/>
<dbReference type="AlphaFoldDB" id="A0A1B4FEX1"/>
<dbReference type="Proteomes" id="UP000062519">
    <property type="component" value="Chromosome 1"/>
</dbReference>
<reference evidence="1 2" key="1">
    <citation type="submission" date="2015-12" db="EMBL/GenBank/DDBJ databases">
        <title>Diversity of Burkholderia near neighbor genomes.</title>
        <authorList>
            <person name="Sahl J."/>
            <person name="Wagner D."/>
            <person name="Keim P."/>
        </authorList>
    </citation>
    <scope>NUCLEOTIDE SEQUENCE [LARGE SCALE GENOMIC DNA]</scope>
    <source>
        <strain evidence="1 2">BDU6</strain>
    </source>
</reference>
<evidence type="ECO:0000313" key="1">
    <source>
        <dbReference type="EMBL" id="AOJ02246.1"/>
    </source>
</evidence>
<dbReference type="RefSeq" id="WP_059598009.1">
    <property type="nucleotide sequence ID" value="NZ_CP013386.1"/>
</dbReference>
<protein>
    <submittedName>
        <fullName evidence="1">Uncharacterized protein</fullName>
    </submittedName>
</protein>
<dbReference type="EMBL" id="CP013386">
    <property type="protein sequence ID" value="AOJ02246.1"/>
    <property type="molecule type" value="Genomic_DNA"/>
</dbReference>
<gene>
    <name evidence="1" type="ORF">WS70_10760</name>
</gene>